<organism evidence="1 2">
    <name type="scientific">Ohtaekwangia koreensis</name>
    <dbReference type="NCBI Taxonomy" id="688867"/>
    <lineage>
        <taxon>Bacteria</taxon>
        <taxon>Pseudomonadati</taxon>
        <taxon>Bacteroidota</taxon>
        <taxon>Cytophagia</taxon>
        <taxon>Cytophagales</taxon>
        <taxon>Fulvivirgaceae</taxon>
        <taxon>Ohtaekwangia</taxon>
    </lineage>
</organism>
<protein>
    <submittedName>
        <fullName evidence="1">Uncharacterized protein</fullName>
    </submittedName>
</protein>
<accession>A0A1T5MH17</accession>
<reference evidence="1 2" key="1">
    <citation type="submission" date="2017-02" db="EMBL/GenBank/DDBJ databases">
        <authorList>
            <person name="Peterson S.W."/>
        </authorList>
    </citation>
    <scope>NUCLEOTIDE SEQUENCE [LARGE SCALE GENOMIC DNA]</scope>
    <source>
        <strain evidence="1 2">DSM 25262</strain>
    </source>
</reference>
<dbReference type="EMBL" id="FUZU01000004">
    <property type="protein sequence ID" value="SKC87363.1"/>
    <property type="molecule type" value="Genomic_DNA"/>
</dbReference>
<dbReference type="Proteomes" id="UP000190961">
    <property type="component" value="Unassembled WGS sequence"/>
</dbReference>
<sequence length="52" mass="6038">MKIKTGCYTTLENHKIKSNFYVINRIGLCVNVLKLWFRGLLSAFLANSSFRK</sequence>
<keyword evidence="2" id="KW-1185">Reference proteome</keyword>
<dbReference type="AlphaFoldDB" id="A0A1T5MH17"/>
<gene>
    <name evidence="1" type="ORF">SAMN05660236_5394</name>
</gene>
<dbReference type="STRING" id="688867.SAMN05660236_5394"/>
<evidence type="ECO:0000313" key="1">
    <source>
        <dbReference type="EMBL" id="SKC87363.1"/>
    </source>
</evidence>
<evidence type="ECO:0000313" key="2">
    <source>
        <dbReference type="Proteomes" id="UP000190961"/>
    </source>
</evidence>
<name>A0A1T5MH17_9BACT</name>
<proteinExistence type="predicted"/>